<keyword evidence="1" id="KW-0812">Transmembrane</keyword>
<evidence type="ECO:0000256" key="1">
    <source>
        <dbReference type="SAM" id="Phobius"/>
    </source>
</evidence>
<protein>
    <submittedName>
        <fullName evidence="2">Uncharacterized protein</fullName>
    </submittedName>
</protein>
<sequence length="100" mass="10962">MGTSSSKRTEEVIIAQNGAGNSAATAQAENQGSAFVRQETYLLIIIACILGAILYVVWRYCKTGYARYLRRELQELPRIELRSAEPARSSSGGPSNHVIM</sequence>
<reference evidence="2" key="1">
    <citation type="journal article" date="2016" name="Insect Biochem. Mol. Biol.">
        <title>Multifaceted biological insights from a draft genome sequence of the tobacco hornworm moth, Manduca sexta.</title>
        <authorList>
            <person name="Kanost M.R."/>
            <person name="Arrese E.L."/>
            <person name="Cao X."/>
            <person name="Chen Y.R."/>
            <person name="Chellapilla S."/>
            <person name="Goldsmith M.R."/>
            <person name="Grosse-Wilde E."/>
            <person name="Heckel D.G."/>
            <person name="Herndon N."/>
            <person name="Jiang H."/>
            <person name="Papanicolaou A."/>
            <person name="Qu J."/>
            <person name="Soulages J.L."/>
            <person name="Vogel H."/>
            <person name="Walters J."/>
            <person name="Waterhouse R.M."/>
            <person name="Ahn S.J."/>
            <person name="Almeida F.C."/>
            <person name="An C."/>
            <person name="Aqrawi P."/>
            <person name="Bretschneider A."/>
            <person name="Bryant W.B."/>
            <person name="Bucks S."/>
            <person name="Chao H."/>
            <person name="Chevignon G."/>
            <person name="Christen J.M."/>
            <person name="Clarke D.F."/>
            <person name="Dittmer N.T."/>
            <person name="Ferguson L.C.F."/>
            <person name="Garavelou S."/>
            <person name="Gordon K.H.J."/>
            <person name="Gunaratna R.T."/>
            <person name="Han Y."/>
            <person name="Hauser F."/>
            <person name="He Y."/>
            <person name="Heidel-Fischer H."/>
            <person name="Hirsh A."/>
            <person name="Hu Y."/>
            <person name="Jiang H."/>
            <person name="Kalra D."/>
            <person name="Klinner C."/>
            <person name="Konig C."/>
            <person name="Kovar C."/>
            <person name="Kroll A.R."/>
            <person name="Kuwar S.S."/>
            <person name="Lee S.L."/>
            <person name="Lehman R."/>
            <person name="Li K."/>
            <person name="Li Z."/>
            <person name="Liang H."/>
            <person name="Lovelace S."/>
            <person name="Lu Z."/>
            <person name="Mansfield J.H."/>
            <person name="McCulloch K.J."/>
            <person name="Mathew T."/>
            <person name="Morton B."/>
            <person name="Muzny D.M."/>
            <person name="Neunemann D."/>
            <person name="Ongeri F."/>
            <person name="Pauchet Y."/>
            <person name="Pu L.L."/>
            <person name="Pyrousis I."/>
            <person name="Rao X.J."/>
            <person name="Redding A."/>
            <person name="Roesel C."/>
            <person name="Sanchez-Gracia A."/>
            <person name="Schaack S."/>
            <person name="Shukla A."/>
            <person name="Tetreau G."/>
            <person name="Wang Y."/>
            <person name="Xiong G.H."/>
            <person name="Traut W."/>
            <person name="Walsh T.K."/>
            <person name="Worley K.C."/>
            <person name="Wu D."/>
            <person name="Wu W."/>
            <person name="Wu Y.Q."/>
            <person name="Zhang X."/>
            <person name="Zou Z."/>
            <person name="Zucker H."/>
            <person name="Briscoe A.D."/>
            <person name="Burmester T."/>
            <person name="Clem R.J."/>
            <person name="Feyereisen R."/>
            <person name="Grimmelikhuijzen C.J.P."/>
            <person name="Hamodrakas S.J."/>
            <person name="Hansson B.S."/>
            <person name="Huguet E."/>
            <person name="Jermiin L.S."/>
            <person name="Lan Q."/>
            <person name="Lehman H.K."/>
            <person name="Lorenzen M."/>
            <person name="Merzendorfer H."/>
            <person name="Michalopoulos I."/>
            <person name="Morton D.B."/>
            <person name="Muthukrishnan S."/>
            <person name="Oakeshott J.G."/>
            <person name="Palmer W."/>
            <person name="Park Y."/>
            <person name="Passarelli A.L."/>
            <person name="Rozas J."/>
            <person name="Schwartz L.M."/>
            <person name="Smith W."/>
            <person name="Southgate A."/>
            <person name="Vilcinskas A."/>
            <person name="Vogt R."/>
            <person name="Wang P."/>
            <person name="Werren J."/>
            <person name="Yu X.Q."/>
            <person name="Zhou J.J."/>
            <person name="Brown S.J."/>
            <person name="Scherer S.E."/>
            <person name="Richards S."/>
            <person name="Blissard G.W."/>
        </authorList>
    </citation>
    <scope>NUCLEOTIDE SEQUENCE</scope>
</reference>
<dbReference type="Proteomes" id="UP000791440">
    <property type="component" value="Unassembled WGS sequence"/>
</dbReference>
<proteinExistence type="predicted"/>
<accession>A0A921ZHS2</accession>
<reference evidence="2" key="2">
    <citation type="submission" date="2020-12" db="EMBL/GenBank/DDBJ databases">
        <authorList>
            <person name="Kanost M."/>
        </authorList>
    </citation>
    <scope>NUCLEOTIDE SEQUENCE</scope>
</reference>
<comment type="caution">
    <text evidence="2">The sequence shown here is derived from an EMBL/GenBank/DDBJ whole genome shotgun (WGS) entry which is preliminary data.</text>
</comment>
<keyword evidence="1" id="KW-0472">Membrane</keyword>
<keyword evidence="1" id="KW-1133">Transmembrane helix</keyword>
<evidence type="ECO:0000313" key="3">
    <source>
        <dbReference type="Proteomes" id="UP000791440"/>
    </source>
</evidence>
<keyword evidence="3" id="KW-1185">Reference proteome</keyword>
<dbReference type="AlphaFoldDB" id="A0A921ZHS2"/>
<dbReference type="EMBL" id="JH668564">
    <property type="protein sequence ID" value="KAG6457966.1"/>
    <property type="molecule type" value="Genomic_DNA"/>
</dbReference>
<feature type="transmembrane region" description="Helical" evidence="1">
    <location>
        <begin position="41"/>
        <end position="61"/>
    </location>
</feature>
<organism evidence="2 3">
    <name type="scientific">Manduca sexta</name>
    <name type="common">Tobacco hawkmoth</name>
    <name type="synonym">Tobacco hornworm</name>
    <dbReference type="NCBI Taxonomy" id="7130"/>
    <lineage>
        <taxon>Eukaryota</taxon>
        <taxon>Metazoa</taxon>
        <taxon>Ecdysozoa</taxon>
        <taxon>Arthropoda</taxon>
        <taxon>Hexapoda</taxon>
        <taxon>Insecta</taxon>
        <taxon>Pterygota</taxon>
        <taxon>Neoptera</taxon>
        <taxon>Endopterygota</taxon>
        <taxon>Lepidoptera</taxon>
        <taxon>Glossata</taxon>
        <taxon>Ditrysia</taxon>
        <taxon>Bombycoidea</taxon>
        <taxon>Sphingidae</taxon>
        <taxon>Sphinginae</taxon>
        <taxon>Sphingini</taxon>
        <taxon>Manduca</taxon>
    </lineage>
</organism>
<gene>
    <name evidence="2" type="ORF">O3G_MSEX010587</name>
</gene>
<evidence type="ECO:0000313" key="2">
    <source>
        <dbReference type="EMBL" id="KAG6457966.1"/>
    </source>
</evidence>
<name>A0A921ZHS2_MANSE</name>